<dbReference type="Proteomes" id="UP000193689">
    <property type="component" value="Unassembled WGS sequence"/>
</dbReference>
<comment type="subcellular location">
    <subcellularLocation>
        <location evidence="1">Mitochondrion</location>
    </subcellularLocation>
</comment>
<dbReference type="PANTHER" id="PTHR28554:SF1">
    <property type="entry name" value="LARGE RIBOSOMAL SUBUNIT PROTEIN ML45"/>
    <property type="match status" value="1"/>
</dbReference>
<dbReference type="AlphaFoldDB" id="A0A1Y2EA08"/>
<comment type="caution">
    <text evidence="5">The sequence shown here is derived from an EMBL/GenBank/DDBJ whole genome shotgun (WGS) entry which is preliminary data.</text>
</comment>
<protein>
    <recommendedName>
        <fullName evidence="7">Tim44-like domain-containing protein</fullName>
    </recommendedName>
</protein>
<dbReference type="EMBL" id="MCFJ01000004">
    <property type="protein sequence ID" value="ORY67695.1"/>
    <property type="molecule type" value="Genomic_DNA"/>
</dbReference>
<evidence type="ECO:0000256" key="2">
    <source>
        <dbReference type="ARBA" id="ARBA00022946"/>
    </source>
</evidence>
<dbReference type="InParanoid" id="A0A1Y2EA08"/>
<feature type="region of interest" description="Disordered" evidence="4">
    <location>
        <begin position="56"/>
        <end position="78"/>
    </location>
</feature>
<gene>
    <name evidence="5" type="ORF">BCR38DRAFT_427923</name>
</gene>
<evidence type="ECO:0000313" key="5">
    <source>
        <dbReference type="EMBL" id="ORY67695.1"/>
    </source>
</evidence>
<dbReference type="InterPro" id="IPR051975">
    <property type="entry name" value="mtLSU_mL45"/>
</dbReference>
<evidence type="ECO:0000313" key="6">
    <source>
        <dbReference type="Proteomes" id="UP000193689"/>
    </source>
</evidence>
<name>A0A1Y2EA08_9PEZI</name>
<keyword evidence="2" id="KW-0809">Transit peptide</keyword>
<dbReference type="GeneID" id="63776076"/>
<dbReference type="PANTHER" id="PTHR28554">
    <property type="entry name" value="39S RIBOSOMAL PROTEIN L45, MITOCHONDRIAL"/>
    <property type="match status" value="1"/>
</dbReference>
<proteinExistence type="predicted"/>
<dbReference type="RefSeq" id="XP_040718319.1">
    <property type="nucleotide sequence ID" value="XM_040859864.1"/>
</dbReference>
<keyword evidence="6" id="KW-1185">Reference proteome</keyword>
<accession>A0A1Y2EA08</accession>
<reference evidence="5 6" key="1">
    <citation type="submission" date="2016-07" db="EMBL/GenBank/DDBJ databases">
        <title>Pervasive Adenine N6-methylation of Active Genes in Fungi.</title>
        <authorList>
            <consortium name="DOE Joint Genome Institute"/>
            <person name="Mondo S.J."/>
            <person name="Dannebaum R.O."/>
            <person name="Kuo R.C."/>
            <person name="Labutti K."/>
            <person name="Haridas S."/>
            <person name="Kuo A."/>
            <person name="Salamov A."/>
            <person name="Ahrendt S.R."/>
            <person name="Lipzen A."/>
            <person name="Sullivan W."/>
            <person name="Andreopoulos W.B."/>
            <person name="Clum A."/>
            <person name="Lindquist E."/>
            <person name="Daum C."/>
            <person name="Ramamoorthy G.K."/>
            <person name="Gryganskyi A."/>
            <person name="Culley D."/>
            <person name="Magnuson J.K."/>
            <person name="James T.Y."/>
            <person name="O'Malley M.A."/>
            <person name="Stajich J.E."/>
            <person name="Spatafora J.W."/>
            <person name="Visel A."/>
            <person name="Grigoriev I.V."/>
        </authorList>
    </citation>
    <scope>NUCLEOTIDE SEQUENCE [LARGE SCALE GENOMIC DNA]</scope>
    <source>
        <strain evidence="5 6">CBS 129021</strain>
    </source>
</reference>
<sequence length="322" mass="36908">MANKQVARLLQPWLRISLTQRPASSILAARSRLLVNTRPSTPQTRLSLPSTIETRRSYAAPRKPKKKPEYKRRRTTADRSELTLDQNAISYLLPATLVAPPFWQWSKNPSIFLRYGWQAVRNRVMNLVYRMVFRYTSKEKLLSRPRWKANRSAVIPAAKALHLQMNDAVAKGDKETLRQICTSELHHTLAGMIDSRPKGQRAEWQLLKYKSGLGVYPRLTDDKLALQPVPGAQENKLVRQVVVTIRSEQRMARYDDLKGGVLIPGSEKVRSLEEHFVLVTSISQRTWEQAPWKIWGTLPTSTLESYTEEVDIVTRLGSEQKA</sequence>
<dbReference type="InterPro" id="IPR032710">
    <property type="entry name" value="NTF2-like_dom_sf"/>
</dbReference>
<feature type="compositionally biased region" description="Basic residues" evidence="4">
    <location>
        <begin position="62"/>
        <end position="74"/>
    </location>
</feature>
<dbReference type="OrthoDB" id="19619at2759"/>
<evidence type="ECO:0000256" key="3">
    <source>
        <dbReference type="ARBA" id="ARBA00023128"/>
    </source>
</evidence>
<dbReference type="Gene3D" id="3.10.450.240">
    <property type="match status" value="1"/>
</dbReference>
<evidence type="ECO:0000256" key="4">
    <source>
        <dbReference type="SAM" id="MobiDB-lite"/>
    </source>
</evidence>
<keyword evidence="3" id="KW-0496">Mitochondrion</keyword>
<dbReference type="SUPFAM" id="SSF54427">
    <property type="entry name" value="NTF2-like"/>
    <property type="match status" value="1"/>
</dbReference>
<evidence type="ECO:0008006" key="7">
    <source>
        <dbReference type="Google" id="ProtNLM"/>
    </source>
</evidence>
<organism evidence="5 6">
    <name type="scientific">Pseudomassariella vexata</name>
    <dbReference type="NCBI Taxonomy" id="1141098"/>
    <lineage>
        <taxon>Eukaryota</taxon>
        <taxon>Fungi</taxon>
        <taxon>Dikarya</taxon>
        <taxon>Ascomycota</taxon>
        <taxon>Pezizomycotina</taxon>
        <taxon>Sordariomycetes</taxon>
        <taxon>Xylariomycetidae</taxon>
        <taxon>Amphisphaeriales</taxon>
        <taxon>Pseudomassariaceae</taxon>
        <taxon>Pseudomassariella</taxon>
    </lineage>
</organism>
<evidence type="ECO:0000256" key="1">
    <source>
        <dbReference type="ARBA" id="ARBA00004173"/>
    </source>
</evidence>
<dbReference type="GO" id="GO:0005739">
    <property type="term" value="C:mitochondrion"/>
    <property type="evidence" value="ECO:0007669"/>
    <property type="project" value="UniProtKB-SubCell"/>
</dbReference>